<feature type="transmembrane region" description="Helical" evidence="6">
    <location>
        <begin position="83"/>
        <end position="104"/>
    </location>
</feature>
<feature type="transmembrane region" description="Helical" evidence="6">
    <location>
        <begin position="289"/>
        <end position="307"/>
    </location>
</feature>
<dbReference type="PANTHER" id="PTHR32322">
    <property type="entry name" value="INNER MEMBRANE TRANSPORTER"/>
    <property type="match status" value="1"/>
</dbReference>
<dbReference type="GO" id="GO:0005886">
    <property type="term" value="C:plasma membrane"/>
    <property type="evidence" value="ECO:0007669"/>
    <property type="project" value="UniProtKB-SubCell"/>
</dbReference>
<dbReference type="InterPro" id="IPR037185">
    <property type="entry name" value="EmrE-like"/>
</dbReference>
<name>A0A368N2S8_9GAMM</name>
<evidence type="ECO:0000313" key="9">
    <source>
        <dbReference type="Proteomes" id="UP000252558"/>
    </source>
</evidence>
<keyword evidence="4 6" id="KW-1133">Transmembrane helix</keyword>
<feature type="transmembrane region" description="Helical" evidence="6">
    <location>
        <begin position="264"/>
        <end position="283"/>
    </location>
</feature>
<dbReference type="InterPro" id="IPR000620">
    <property type="entry name" value="EamA_dom"/>
</dbReference>
<dbReference type="PANTHER" id="PTHR32322:SF18">
    <property type="entry name" value="S-ADENOSYLMETHIONINE_S-ADENOSYLHOMOCYSTEINE TRANSPORTER"/>
    <property type="match status" value="1"/>
</dbReference>
<feature type="transmembrane region" description="Helical" evidence="6">
    <location>
        <begin position="199"/>
        <end position="218"/>
    </location>
</feature>
<feature type="transmembrane region" description="Helical" evidence="6">
    <location>
        <begin position="53"/>
        <end position="71"/>
    </location>
</feature>
<feature type="transmembrane region" description="Helical" evidence="6">
    <location>
        <begin position="116"/>
        <end position="133"/>
    </location>
</feature>
<organism evidence="8 9">
    <name type="scientific">Corallincola holothuriorum</name>
    <dbReference type="NCBI Taxonomy" id="2282215"/>
    <lineage>
        <taxon>Bacteria</taxon>
        <taxon>Pseudomonadati</taxon>
        <taxon>Pseudomonadota</taxon>
        <taxon>Gammaproteobacteria</taxon>
        <taxon>Alteromonadales</taxon>
        <taxon>Psychromonadaceae</taxon>
        <taxon>Corallincola</taxon>
    </lineage>
</organism>
<dbReference type="SUPFAM" id="SSF103481">
    <property type="entry name" value="Multidrug resistance efflux transporter EmrE"/>
    <property type="match status" value="2"/>
</dbReference>
<feature type="transmembrane region" description="Helical" evidence="6">
    <location>
        <begin position="166"/>
        <end position="187"/>
    </location>
</feature>
<evidence type="ECO:0000259" key="7">
    <source>
        <dbReference type="Pfam" id="PF00892"/>
    </source>
</evidence>
<feature type="transmembrane region" description="Helical" evidence="6">
    <location>
        <begin position="20"/>
        <end position="41"/>
    </location>
</feature>
<dbReference type="Pfam" id="PF00892">
    <property type="entry name" value="EamA"/>
    <property type="match status" value="2"/>
</dbReference>
<feature type="transmembrane region" description="Helical" evidence="6">
    <location>
        <begin position="140"/>
        <end position="160"/>
    </location>
</feature>
<dbReference type="EMBL" id="QPID01000014">
    <property type="protein sequence ID" value="RCU43831.1"/>
    <property type="molecule type" value="Genomic_DNA"/>
</dbReference>
<comment type="caution">
    <text evidence="8">The sequence shown here is derived from an EMBL/GenBank/DDBJ whole genome shotgun (WGS) entry which is preliminary data.</text>
</comment>
<dbReference type="RefSeq" id="WP_114339901.1">
    <property type="nucleotide sequence ID" value="NZ_QPID01000014.1"/>
</dbReference>
<dbReference type="OrthoDB" id="9813617at2"/>
<feature type="domain" description="EamA" evidence="7">
    <location>
        <begin position="170"/>
        <end position="305"/>
    </location>
</feature>
<evidence type="ECO:0000256" key="2">
    <source>
        <dbReference type="ARBA" id="ARBA00022475"/>
    </source>
</evidence>
<gene>
    <name evidence="8" type="ORF">DU002_18295</name>
</gene>
<evidence type="ECO:0000256" key="5">
    <source>
        <dbReference type="ARBA" id="ARBA00023136"/>
    </source>
</evidence>
<keyword evidence="2" id="KW-1003">Cell membrane</keyword>
<dbReference type="AlphaFoldDB" id="A0A368N2S8"/>
<keyword evidence="3 6" id="KW-0812">Transmembrane</keyword>
<protein>
    <submittedName>
        <fullName evidence="8">EamA family transporter</fullName>
    </submittedName>
</protein>
<dbReference type="InterPro" id="IPR050638">
    <property type="entry name" value="AA-Vitamin_Transporters"/>
</dbReference>
<keyword evidence="9" id="KW-1185">Reference proteome</keyword>
<reference evidence="8 9" key="1">
    <citation type="submission" date="2018-07" db="EMBL/GenBank/DDBJ databases">
        <title>Corallincola holothuriorum sp. nov., a new facultative anaerobe isolated from sea cucumber Apostichopus japonicus.</title>
        <authorList>
            <person name="Xia H."/>
        </authorList>
    </citation>
    <scope>NUCLEOTIDE SEQUENCE [LARGE SCALE GENOMIC DNA]</scope>
    <source>
        <strain evidence="8 9">C4</strain>
    </source>
</reference>
<keyword evidence="5 6" id="KW-0472">Membrane</keyword>
<evidence type="ECO:0000313" key="8">
    <source>
        <dbReference type="EMBL" id="RCU43831.1"/>
    </source>
</evidence>
<proteinExistence type="predicted"/>
<comment type="subcellular location">
    <subcellularLocation>
        <location evidence="1">Cell membrane</location>
        <topology evidence="1">Multi-pass membrane protein</topology>
    </subcellularLocation>
</comment>
<sequence length="312" mass="34308">MTTSPIALPDNATQDRTKGILLAAFATALFSAKGIFIKLAYQYQVDSVTLMSLRMLFSLPIYLALGAWGWHQGWLSSQLLKRHGMPIAAIGLLGYYGASFFDLWGLEYVPAQLERLVLFAYPTFTVLLSWWWMKQRPTRQMFWILPITWAGVAVMVGHDLKQQGQHILLGTGLVATSAVIFAFYMVFSKPLINKVSSAAFTIVAMVAASIGILLHYLFSQPNLLVITQQPLPVYGYGLIIALFCTVLPSFMFSDAIRLVGPDKTSVTGSLGPVCTAIAAVLILGEPFTIWHLLGTAMVVVPITFMAVTKSKH</sequence>
<accession>A0A368N2S8</accession>
<evidence type="ECO:0000256" key="1">
    <source>
        <dbReference type="ARBA" id="ARBA00004651"/>
    </source>
</evidence>
<feature type="transmembrane region" description="Helical" evidence="6">
    <location>
        <begin position="233"/>
        <end position="252"/>
    </location>
</feature>
<evidence type="ECO:0000256" key="6">
    <source>
        <dbReference type="SAM" id="Phobius"/>
    </source>
</evidence>
<dbReference type="Proteomes" id="UP000252558">
    <property type="component" value="Unassembled WGS sequence"/>
</dbReference>
<evidence type="ECO:0000256" key="3">
    <source>
        <dbReference type="ARBA" id="ARBA00022692"/>
    </source>
</evidence>
<evidence type="ECO:0000256" key="4">
    <source>
        <dbReference type="ARBA" id="ARBA00022989"/>
    </source>
</evidence>
<feature type="domain" description="EamA" evidence="7">
    <location>
        <begin position="18"/>
        <end position="156"/>
    </location>
</feature>